<dbReference type="EMBL" id="LJYW01000001">
    <property type="protein sequence ID" value="KPL52442.1"/>
    <property type="molecule type" value="Genomic_DNA"/>
</dbReference>
<feature type="transmembrane region" description="Helical" evidence="1">
    <location>
        <begin position="281"/>
        <end position="306"/>
    </location>
</feature>
<dbReference type="PIRSF" id="PIRSF038991">
    <property type="entry name" value="Protein_AbrB"/>
    <property type="match status" value="1"/>
</dbReference>
<evidence type="ECO:0000313" key="2">
    <source>
        <dbReference type="EMBL" id="KPL52442.1"/>
    </source>
</evidence>
<feature type="transmembrane region" description="Helical" evidence="1">
    <location>
        <begin position="312"/>
        <end position="330"/>
    </location>
</feature>
<reference evidence="2 3" key="2">
    <citation type="submission" date="2015-10" db="EMBL/GenBank/DDBJ databases">
        <title>Draft Genome Sequence of Prosthecomicrobium hirschii ATCC 27832.</title>
        <authorList>
            <person name="Daniel J."/>
            <person name="Givan S.A."/>
            <person name="Brun Y.V."/>
            <person name="Brown P.J."/>
        </authorList>
    </citation>
    <scope>NUCLEOTIDE SEQUENCE [LARGE SCALE GENOMIC DNA]</scope>
    <source>
        <strain evidence="2 3">16</strain>
    </source>
</reference>
<dbReference type="Proteomes" id="UP000048984">
    <property type="component" value="Unassembled WGS sequence"/>
</dbReference>
<name>A0A0P6VKA2_9HYPH</name>
<organism evidence="2 3">
    <name type="scientific">Prosthecodimorpha hirschii</name>
    <dbReference type="NCBI Taxonomy" id="665126"/>
    <lineage>
        <taxon>Bacteria</taxon>
        <taxon>Pseudomonadati</taxon>
        <taxon>Pseudomonadota</taxon>
        <taxon>Alphaproteobacteria</taxon>
        <taxon>Hyphomicrobiales</taxon>
        <taxon>Ancalomicrobiaceae</taxon>
        <taxon>Prosthecodimorpha</taxon>
    </lineage>
</organism>
<feature type="transmembrane region" description="Helical" evidence="1">
    <location>
        <begin position="103"/>
        <end position="125"/>
    </location>
</feature>
<evidence type="ECO:0000256" key="1">
    <source>
        <dbReference type="SAM" id="Phobius"/>
    </source>
</evidence>
<dbReference type="STRING" id="665126.ABB55_09575"/>
<dbReference type="Pfam" id="PF05145">
    <property type="entry name" value="AbrB"/>
    <property type="match status" value="1"/>
</dbReference>
<keyword evidence="1" id="KW-0812">Transmembrane</keyword>
<protein>
    <recommendedName>
        <fullName evidence="4">Ammonia monooxygenase</fullName>
    </recommendedName>
</protein>
<feature type="transmembrane region" description="Helical" evidence="1">
    <location>
        <begin position="198"/>
        <end position="217"/>
    </location>
</feature>
<dbReference type="AlphaFoldDB" id="A0A0P6VKA2"/>
<sequence>MTCLVPSGAAIRMITWNRPPDALRTTWIVLRGFLIAFAGGGLFTLLDFPAAWVAGSTVAVTFAVLARLEVAMPVRLRNVLFVFLGISMGGGVTPDTVHRLPQWPVSLTILTVTMALVTAGSYWWFRKVGGWDRMTALTASVPGALSYVMVIALDRGADLRKVAIAQTLRIMVLVVIVPLAVTGFGHASAAAAPAAPEGSWLDLALLIGAGCAAGLLAEWIRVPAGLLTGAFLASALLHGAGFVAASLPPVLLVPCFLGVGVMIGGRFAGTDRATLRASFALAAGGFVVGSVLATIGAFLTVLAIGVGWGQSVLAFAPGGLEAMSALSFALAVDPAFVAAHQLFRFIGIAIVMPAVIGLIDRADGPPPAR</sequence>
<feature type="transmembrane region" description="Helical" evidence="1">
    <location>
        <begin position="22"/>
        <end position="43"/>
    </location>
</feature>
<keyword evidence="1" id="KW-1133">Transmembrane helix</keyword>
<feature type="transmembrane region" description="Helical" evidence="1">
    <location>
        <begin position="342"/>
        <end position="359"/>
    </location>
</feature>
<keyword evidence="3" id="KW-1185">Reference proteome</keyword>
<evidence type="ECO:0000313" key="3">
    <source>
        <dbReference type="Proteomes" id="UP000048984"/>
    </source>
</evidence>
<feature type="transmembrane region" description="Helical" evidence="1">
    <location>
        <begin position="224"/>
        <end position="245"/>
    </location>
</feature>
<feature type="transmembrane region" description="Helical" evidence="1">
    <location>
        <begin position="251"/>
        <end position="269"/>
    </location>
</feature>
<dbReference type="PANTHER" id="PTHR38457">
    <property type="entry name" value="REGULATOR ABRB-RELATED"/>
    <property type="match status" value="1"/>
</dbReference>
<accession>A0A0P6VKA2</accession>
<dbReference type="InterPro" id="IPR017516">
    <property type="entry name" value="AbrB_dup"/>
</dbReference>
<feature type="transmembrane region" description="Helical" evidence="1">
    <location>
        <begin position="78"/>
        <end position="97"/>
    </location>
</feature>
<evidence type="ECO:0008006" key="4">
    <source>
        <dbReference type="Google" id="ProtNLM"/>
    </source>
</evidence>
<dbReference type="GO" id="GO:0010468">
    <property type="term" value="P:regulation of gene expression"/>
    <property type="evidence" value="ECO:0007669"/>
    <property type="project" value="InterPro"/>
</dbReference>
<feature type="transmembrane region" description="Helical" evidence="1">
    <location>
        <begin position="170"/>
        <end position="192"/>
    </location>
</feature>
<dbReference type="PANTHER" id="PTHR38457:SF1">
    <property type="entry name" value="REGULATOR ABRB-RELATED"/>
    <property type="match status" value="1"/>
</dbReference>
<proteinExistence type="predicted"/>
<dbReference type="GO" id="GO:0016020">
    <property type="term" value="C:membrane"/>
    <property type="evidence" value="ECO:0007669"/>
    <property type="project" value="InterPro"/>
</dbReference>
<dbReference type="InterPro" id="IPR007820">
    <property type="entry name" value="AbrB_fam"/>
</dbReference>
<keyword evidence="1" id="KW-0472">Membrane</keyword>
<dbReference type="RefSeq" id="WP_054358605.1">
    <property type="nucleotide sequence ID" value="NZ_LJYW01000001.1"/>
</dbReference>
<gene>
    <name evidence="2" type="ORF">ABB55_09575</name>
</gene>
<feature type="transmembrane region" description="Helical" evidence="1">
    <location>
        <begin position="49"/>
        <end position="66"/>
    </location>
</feature>
<comment type="caution">
    <text evidence="2">The sequence shown here is derived from an EMBL/GenBank/DDBJ whole genome shotgun (WGS) entry which is preliminary data.</text>
</comment>
<reference evidence="2 3" key="1">
    <citation type="submission" date="2015-09" db="EMBL/GenBank/DDBJ databases">
        <authorList>
            <person name="Jackson K.R."/>
            <person name="Lunt B.L."/>
            <person name="Fisher J.N.B."/>
            <person name="Gardner A.V."/>
            <person name="Bailey M.E."/>
            <person name="Deus L.M."/>
            <person name="Earl A.S."/>
            <person name="Gibby P.D."/>
            <person name="Hartmann K.A."/>
            <person name="Liu J.E."/>
            <person name="Manci A.M."/>
            <person name="Nielsen D.A."/>
            <person name="Solomon M.B."/>
            <person name="Breakwell D.P."/>
            <person name="Burnett S.H."/>
            <person name="Grose J.H."/>
        </authorList>
    </citation>
    <scope>NUCLEOTIDE SEQUENCE [LARGE SCALE GENOMIC DNA]</scope>
    <source>
        <strain evidence="2 3">16</strain>
    </source>
</reference>
<dbReference type="NCBIfam" id="TIGR03082">
    <property type="entry name" value="Gneg_AbrB_dup"/>
    <property type="match status" value="1"/>
</dbReference>